<reference evidence="3 4" key="2">
    <citation type="journal article" date="2010" name="Nature">
        <title>Comparative genomics reveals mobile pathogenicity chromosomes in Fusarium.</title>
        <authorList>
            <person name="Ma L.J."/>
            <person name="van der Does H.C."/>
            <person name="Borkovich K.A."/>
            <person name="Coleman J.J."/>
            <person name="Daboussi M.J."/>
            <person name="Di Pietro A."/>
            <person name="Dufresne M."/>
            <person name="Freitag M."/>
            <person name="Grabherr M."/>
            <person name="Henrissat B."/>
            <person name="Houterman P.M."/>
            <person name="Kang S."/>
            <person name="Shim W.B."/>
            <person name="Woloshuk C."/>
            <person name="Xie X."/>
            <person name="Xu J.R."/>
            <person name="Antoniw J."/>
            <person name="Baker S.E."/>
            <person name="Bluhm B.H."/>
            <person name="Breakspear A."/>
            <person name="Brown D.W."/>
            <person name="Butchko R.A."/>
            <person name="Chapman S."/>
            <person name="Coulson R."/>
            <person name="Coutinho P.M."/>
            <person name="Danchin E.G."/>
            <person name="Diener A."/>
            <person name="Gale L.R."/>
            <person name="Gardiner D.M."/>
            <person name="Goff S."/>
            <person name="Hammond-Kosack K.E."/>
            <person name="Hilburn K."/>
            <person name="Hua-Van A."/>
            <person name="Jonkers W."/>
            <person name="Kazan K."/>
            <person name="Kodira C.D."/>
            <person name="Koehrsen M."/>
            <person name="Kumar L."/>
            <person name="Lee Y.H."/>
            <person name="Li L."/>
            <person name="Manners J.M."/>
            <person name="Miranda-Saavedra D."/>
            <person name="Mukherjee M."/>
            <person name="Park G."/>
            <person name="Park J."/>
            <person name="Park S.Y."/>
            <person name="Proctor R.H."/>
            <person name="Regev A."/>
            <person name="Ruiz-Roldan M.C."/>
            <person name="Sain D."/>
            <person name="Sakthikumar S."/>
            <person name="Sykes S."/>
            <person name="Schwartz D.C."/>
            <person name="Turgeon B.G."/>
            <person name="Wapinski I."/>
            <person name="Yoder O."/>
            <person name="Young S."/>
            <person name="Zeng Q."/>
            <person name="Zhou S."/>
            <person name="Galagan J."/>
            <person name="Cuomo C.A."/>
            <person name="Kistler H.C."/>
            <person name="Rep M."/>
        </authorList>
    </citation>
    <scope>GENOME REANNOTATION</scope>
    <source>
        <strain evidence="4">ATCC MYA-4620 / CBS 123657 / FGSC 9075 / NRRL 31084 / PH-1</strain>
        <strain evidence="3">PH-1 / ATCC MYA-4620 / FGSC 9075 / NRRL 31084</strain>
    </source>
</reference>
<dbReference type="EnsemblFungi" id="CEF77048">
    <property type="protein sequence ID" value="CEF77048"/>
    <property type="gene ID" value="FGRRES_16996"/>
</dbReference>
<evidence type="ECO:0000313" key="4">
    <source>
        <dbReference type="Proteomes" id="UP000070720"/>
    </source>
</evidence>
<dbReference type="EMBL" id="HG970333">
    <property type="protein sequence ID" value="CEF77048.1"/>
    <property type="molecule type" value="Genomic_DNA"/>
</dbReference>
<name>A0A0E0S0M3_GIBZE</name>
<keyword evidence="4" id="KW-1185">Reference proteome</keyword>
<gene>
    <name evidence="3" type="primary">FG08654.1</name>
    <name evidence="2" type="ORF">FGRAMPH1_01T10491</name>
</gene>
<feature type="compositionally biased region" description="Polar residues" evidence="1">
    <location>
        <begin position="24"/>
        <end position="46"/>
    </location>
</feature>
<dbReference type="AlphaFoldDB" id="A0A0E0S0M3"/>
<accession>A0A0E0S0M3</accession>
<dbReference type="InParanoid" id="A0A0E0S0M3"/>
<proteinExistence type="predicted"/>
<evidence type="ECO:0000313" key="3">
    <source>
        <dbReference type="EnsemblFungi" id="CEF77048"/>
    </source>
</evidence>
<dbReference type="eggNOG" id="ENOG502T1M6">
    <property type="taxonomic scope" value="Eukaryota"/>
</dbReference>
<dbReference type="VEuPathDB" id="FungiDB:FGRAMPH1_01G10491"/>
<reference evidence="3 4" key="1">
    <citation type="journal article" date="2007" name="Science">
        <title>The Fusarium graminearum genome reveals a link between localized polymorphism and pathogen specialization.</title>
        <authorList>
            <person name="Cuomo C.A."/>
            <person name="Gueldener U."/>
            <person name="Xu J.-R."/>
            <person name="Trail F."/>
            <person name="Turgeon B.G."/>
            <person name="Di Pietro A."/>
            <person name="Walton J.D."/>
            <person name="Ma L.-J."/>
            <person name="Baker S.E."/>
            <person name="Rep M."/>
            <person name="Adam G."/>
            <person name="Antoniw J."/>
            <person name="Baldwin T."/>
            <person name="Calvo S.E."/>
            <person name="Chang Y.-L."/>
            <person name="DeCaprio D."/>
            <person name="Gale L.R."/>
            <person name="Gnerre S."/>
            <person name="Goswami R.S."/>
            <person name="Hammond-Kosack K."/>
            <person name="Harris L.J."/>
            <person name="Hilburn K."/>
            <person name="Kennell J.C."/>
            <person name="Kroken S."/>
            <person name="Magnuson J.K."/>
            <person name="Mannhaupt G."/>
            <person name="Mauceli E.W."/>
            <person name="Mewes H.-W."/>
            <person name="Mitterbauer R."/>
            <person name="Muehlbauer G."/>
            <person name="Muensterkoetter M."/>
            <person name="Nelson D."/>
            <person name="O'Donnell K."/>
            <person name="Ouellet T."/>
            <person name="Qi W."/>
            <person name="Quesneville H."/>
            <person name="Roncero M.I.G."/>
            <person name="Seong K.-Y."/>
            <person name="Tetko I.V."/>
            <person name="Urban M."/>
            <person name="Waalwijk C."/>
            <person name="Ward T.J."/>
            <person name="Yao J."/>
            <person name="Birren B.W."/>
            <person name="Kistler H.C."/>
        </authorList>
    </citation>
    <scope>NUCLEOTIDE SEQUENCE [LARGE SCALE GENOMIC DNA]</scope>
    <source>
        <strain evidence="4">ATCC MYA-4620 / CBS 123657 / FGSC 9075 / NRRL 31084 / PH-1</strain>
        <strain evidence="3">PH-1 / ATCC MYA-4620 / FGSC 9075 / NRRL 31084</strain>
    </source>
</reference>
<organism evidence="3">
    <name type="scientific">Gibberella zeae (strain ATCC MYA-4620 / CBS 123657 / FGSC 9075 / NRRL 31084 / PH-1)</name>
    <name type="common">Wheat head blight fungus</name>
    <name type="synonym">Fusarium graminearum</name>
    <dbReference type="NCBI Taxonomy" id="229533"/>
    <lineage>
        <taxon>Eukaryota</taxon>
        <taxon>Fungi</taxon>
        <taxon>Dikarya</taxon>
        <taxon>Ascomycota</taxon>
        <taxon>Pezizomycotina</taxon>
        <taxon>Sordariomycetes</taxon>
        <taxon>Hypocreomycetidae</taxon>
        <taxon>Hypocreales</taxon>
        <taxon>Nectriaceae</taxon>
        <taxon>Fusarium</taxon>
    </lineage>
</organism>
<reference key="3">
    <citation type="submission" date="2014-02" db="EMBL/GenBank/DDBJ databases">
        <title>A revised Fusarium graminearum genomic reference sequence using whole shotgun re-sequencing.</title>
        <authorList>
            <person name="King R."/>
            <person name="Urban M."/>
            <person name="Hassani-Pak K."/>
            <person name="Hammond-Kosack K."/>
        </authorList>
    </citation>
    <scope>NUCLEOTIDE SEQUENCE</scope>
    <source>
        <strain>PH-1</strain>
    </source>
</reference>
<evidence type="ECO:0000313" key="2">
    <source>
        <dbReference type="EMBL" id="CEF77048.1"/>
    </source>
</evidence>
<reference evidence="3" key="5">
    <citation type="submission" date="2017-01" db="UniProtKB">
        <authorList>
            <consortium name="EnsemblFungi"/>
        </authorList>
    </citation>
    <scope>IDENTIFICATION</scope>
    <source>
        <strain evidence="3">PH-1 / ATCC MYA-4620 / FGSC 9075 / NRRL 31084</strain>
    </source>
</reference>
<reference evidence="2 4" key="4">
    <citation type="journal article" date="2015" name="BMC Genomics">
        <title>The completed genome sequence of the pathogenic ascomycete fungus Fusarium graminearum.</title>
        <authorList>
            <person name="King R."/>
            <person name="Urban M."/>
            <person name="Hammond-Kosack M.C."/>
            <person name="Hassani-Pak K."/>
            <person name="Hammond-Kosack K.E."/>
        </authorList>
    </citation>
    <scope>NUCLEOTIDE SEQUENCE [LARGE SCALE GENOMIC DNA]</scope>
    <source>
        <strain evidence="4">ATCC MYA-4620 / CBS 123657 / FGSC 9075 / NRRL 31084 / PH-1</strain>
        <strain evidence="2">PH-1</strain>
    </source>
</reference>
<evidence type="ECO:0000256" key="1">
    <source>
        <dbReference type="SAM" id="MobiDB-lite"/>
    </source>
</evidence>
<dbReference type="Proteomes" id="UP000070720">
    <property type="component" value="Chromosome 2"/>
</dbReference>
<protein>
    <submittedName>
        <fullName evidence="2">Chromosome 2, complete genome</fullName>
    </submittedName>
</protein>
<feature type="region of interest" description="Disordered" evidence="1">
    <location>
        <begin position="24"/>
        <end position="61"/>
    </location>
</feature>
<sequence length="259" mass="29657">MSIARTSSVCRHLRSMPSPICRFYSSTTKDAPNTRNPKYRQAQPTANRPMHPQKREQAKKERPYKIHIPQSQFYTHISPSGQLHTSPEIWSFLQETGIEYDNSKAERLDLGSDSKQVQALFGCQIQYGPYYILNPYDLHHIRPGGTAMLPMVMSKYRQKLEEEPLWVFTTSHGDRPIVKSLMVKRLSGAVWRAAKDLGFSMNGPKGTVMIKIYDPVRVSRAPAHILGEAVAKAVQRRWQQHLREIAKTTEPRTSSGIKW</sequence>